<organism evidence="8 9">
    <name type="scientific">Tranquillimonas alkanivorans</name>
    <dbReference type="NCBI Taxonomy" id="441119"/>
    <lineage>
        <taxon>Bacteria</taxon>
        <taxon>Pseudomonadati</taxon>
        <taxon>Pseudomonadota</taxon>
        <taxon>Alphaproteobacteria</taxon>
        <taxon>Rhodobacterales</taxon>
        <taxon>Roseobacteraceae</taxon>
        <taxon>Tranquillimonas</taxon>
    </lineage>
</organism>
<comment type="cofactor">
    <cofactor evidence="1">
        <name>a divalent metal cation</name>
        <dbReference type="ChEBI" id="CHEBI:60240"/>
    </cofactor>
</comment>
<dbReference type="InterPro" id="IPR013551">
    <property type="entry name" value="YicC-like_C"/>
</dbReference>
<dbReference type="GO" id="GO:0016787">
    <property type="term" value="F:hydrolase activity"/>
    <property type="evidence" value="ECO:0007669"/>
    <property type="project" value="UniProtKB-KW"/>
</dbReference>
<dbReference type="NCBIfam" id="TIGR00255">
    <property type="entry name" value="YicC/YloC family endoribonuclease"/>
    <property type="match status" value="1"/>
</dbReference>
<evidence type="ECO:0000256" key="5">
    <source>
        <dbReference type="ARBA" id="ARBA00035648"/>
    </source>
</evidence>
<evidence type="ECO:0000259" key="7">
    <source>
        <dbReference type="Pfam" id="PF08340"/>
    </source>
</evidence>
<sequence length="296" mass="31708">MPKSMTGFATLSGEHGPWSWTWDIRGVNGRGLDLRVRVPDWIEGLEPAVRAAVPQAVKRGSVTVSLRLTRAEDEAAAGIDPAGLTRVLEQLRQVEATAAGQGLALRPTSAAEIVAMRGVQSAGRDESETQALSAALVAQLPGLLGALDEMRAREGAALVRNLSAQVDDIARLTGEARALIDARRDQMAEALRRNLARVMENADGADPDRVAQELALIAVKADVTEELDRLDAHVTAARALVAAEGPVGRKLDFLCQEFNREANTLCSKAQNAELTGLGLDLKTAIDQMREQIQNVE</sequence>
<dbReference type="AlphaFoldDB" id="A0A1I5P2Y5"/>
<proteinExistence type="inferred from homology"/>
<dbReference type="InterPro" id="IPR013527">
    <property type="entry name" value="YicC-like_N"/>
</dbReference>
<protein>
    <submittedName>
        <fullName evidence="8">TIGR00255 family protein</fullName>
    </submittedName>
</protein>
<keyword evidence="9" id="KW-1185">Reference proteome</keyword>
<keyword evidence="4" id="KW-0378">Hydrolase</keyword>
<dbReference type="EMBL" id="FOXA01000004">
    <property type="protein sequence ID" value="SFP28448.1"/>
    <property type="molecule type" value="Genomic_DNA"/>
</dbReference>
<dbReference type="OrthoDB" id="9771229at2"/>
<gene>
    <name evidence="8" type="ORF">SAMN04488047_104212</name>
</gene>
<feature type="domain" description="Endoribonuclease YicC-like C-terminal" evidence="7">
    <location>
        <begin position="181"/>
        <end position="296"/>
    </location>
</feature>
<comment type="similarity">
    <text evidence="5">Belongs to the YicC/YloC family.</text>
</comment>
<evidence type="ECO:0000256" key="2">
    <source>
        <dbReference type="ARBA" id="ARBA00022722"/>
    </source>
</evidence>
<keyword evidence="3" id="KW-0255">Endonuclease</keyword>
<dbReference type="Proteomes" id="UP000199356">
    <property type="component" value="Unassembled WGS sequence"/>
</dbReference>
<dbReference type="STRING" id="441119.SAMN04488047_104212"/>
<keyword evidence="2" id="KW-0540">Nuclease</keyword>
<evidence type="ECO:0000256" key="3">
    <source>
        <dbReference type="ARBA" id="ARBA00022759"/>
    </source>
</evidence>
<dbReference type="Pfam" id="PF08340">
    <property type="entry name" value="YicC-like_C"/>
    <property type="match status" value="1"/>
</dbReference>
<evidence type="ECO:0000313" key="8">
    <source>
        <dbReference type="EMBL" id="SFP28448.1"/>
    </source>
</evidence>
<feature type="domain" description="Endoribonuclease YicC-like N-terminal" evidence="6">
    <location>
        <begin position="3"/>
        <end position="158"/>
    </location>
</feature>
<evidence type="ECO:0000259" key="6">
    <source>
        <dbReference type="Pfam" id="PF03755"/>
    </source>
</evidence>
<name>A0A1I5P2Y5_9RHOB</name>
<reference evidence="8 9" key="1">
    <citation type="submission" date="2016-10" db="EMBL/GenBank/DDBJ databases">
        <authorList>
            <person name="de Groot N.N."/>
        </authorList>
    </citation>
    <scope>NUCLEOTIDE SEQUENCE [LARGE SCALE GENOMIC DNA]</scope>
    <source>
        <strain evidence="8 9">DSM 19547</strain>
    </source>
</reference>
<dbReference type="InterPro" id="IPR005229">
    <property type="entry name" value="YicC/YloC-like"/>
</dbReference>
<dbReference type="Pfam" id="PF03755">
    <property type="entry name" value="YicC-like_N"/>
    <property type="match status" value="1"/>
</dbReference>
<dbReference type="GO" id="GO:0004521">
    <property type="term" value="F:RNA endonuclease activity"/>
    <property type="evidence" value="ECO:0007669"/>
    <property type="project" value="InterPro"/>
</dbReference>
<dbReference type="PANTHER" id="PTHR30636">
    <property type="entry name" value="UPF0701 PROTEIN YICC"/>
    <property type="match status" value="1"/>
</dbReference>
<dbReference type="PANTHER" id="PTHR30636:SF3">
    <property type="entry name" value="UPF0701 PROTEIN YICC"/>
    <property type="match status" value="1"/>
</dbReference>
<evidence type="ECO:0000313" key="9">
    <source>
        <dbReference type="Proteomes" id="UP000199356"/>
    </source>
</evidence>
<evidence type="ECO:0000256" key="4">
    <source>
        <dbReference type="ARBA" id="ARBA00022801"/>
    </source>
</evidence>
<evidence type="ECO:0000256" key="1">
    <source>
        <dbReference type="ARBA" id="ARBA00001968"/>
    </source>
</evidence>
<accession>A0A1I5P2Y5</accession>